<dbReference type="RefSeq" id="WP_274152151.1">
    <property type="nucleotide sequence ID" value="NZ_CP117812.1"/>
</dbReference>
<organism evidence="1 2">
    <name type="scientific">Lentisphaera profundi</name>
    <dbReference type="NCBI Taxonomy" id="1658616"/>
    <lineage>
        <taxon>Bacteria</taxon>
        <taxon>Pseudomonadati</taxon>
        <taxon>Lentisphaerota</taxon>
        <taxon>Lentisphaeria</taxon>
        <taxon>Lentisphaerales</taxon>
        <taxon>Lentisphaeraceae</taxon>
        <taxon>Lentisphaera</taxon>
    </lineage>
</organism>
<protein>
    <recommendedName>
        <fullName evidence="3">STAS/SEC14 domain-containing protein</fullName>
    </recommendedName>
</protein>
<accession>A0ABY7VTY2</accession>
<reference evidence="1 2" key="1">
    <citation type="submission" date="2023-02" db="EMBL/GenBank/DDBJ databases">
        <title>Genome sequence of Lentisphaera profundi SAORIC-696.</title>
        <authorList>
            <person name="Kim e."/>
            <person name="Cho J.-C."/>
            <person name="Choi A."/>
            <person name="Kang I."/>
        </authorList>
    </citation>
    <scope>NUCLEOTIDE SEQUENCE [LARGE SCALE GENOMIC DNA]</scope>
    <source>
        <strain evidence="1 2">SAORIC-696</strain>
    </source>
</reference>
<dbReference type="EMBL" id="CP117812">
    <property type="protein sequence ID" value="WDE97635.1"/>
    <property type="molecule type" value="Genomic_DNA"/>
</dbReference>
<proteinExistence type="predicted"/>
<gene>
    <name evidence="1" type="ORF">PQO03_17550</name>
</gene>
<sequence>MKVHKLHFGKIIILHEDMAEVIINEGVELSLDMINQYHAFLLDNLRAPFSLLVNKIHSYTYSFEAQLQLLNLKELNFLSVVSYTRISELSTQLLAKIPRKEKWDLQIFKDRDKAYRWLCEQHKITF</sequence>
<dbReference type="Proteomes" id="UP001214250">
    <property type="component" value="Chromosome 2"/>
</dbReference>
<evidence type="ECO:0000313" key="2">
    <source>
        <dbReference type="Proteomes" id="UP001214250"/>
    </source>
</evidence>
<evidence type="ECO:0000313" key="1">
    <source>
        <dbReference type="EMBL" id="WDE97635.1"/>
    </source>
</evidence>
<keyword evidence="2" id="KW-1185">Reference proteome</keyword>
<evidence type="ECO:0008006" key="3">
    <source>
        <dbReference type="Google" id="ProtNLM"/>
    </source>
</evidence>
<name>A0ABY7VTY2_9BACT</name>